<comment type="catalytic activity">
    <reaction evidence="1 16">
        <text>Hydrolysis of DNA containing ring-opened 7-methylguanine residues, releasing 2,6-diamino-4-hydroxy-5-(N-methyl)formamidopyrimidine.</text>
        <dbReference type="EC" id="3.2.2.23"/>
    </reaction>
</comment>
<feature type="active site" description="Proton donor; for delta-elimination activity" evidence="16">
    <location>
        <position position="272"/>
    </location>
</feature>
<feature type="domain" description="Formamidopyrimidine-DNA glycosylase catalytic" evidence="18">
    <location>
        <begin position="2"/>
        <end position="121"/>
    </location>
</feature>
<dbReference type="AlphaFoldDB" id="A0A2T1LX99"/>
<evidence type="ECO:0000313" key="20">
    <source>
        <dbReference type="Proteomes" id="UP000239001"/>
    </source>
</evidence>
<dbReference type="NCBIfam" id="NF002211">
    <property type="entry name" value="PRK01103.1"/>
    <property type="match status" value="1"/>
</dbReference>
<dbReference type="SUPFAM" id="SSF81624">
    <property type="entry name" value="N-terminal domain of MutM-like DNA repair proteins"/>
    <property type="match status" value="1"/>
</dbReference>
<keyword evidence="8 16" id="KW-0862">Zinc</keyword>
<accession>A0A2T1LX99</accession>
<keyword evidence="11 16" id="KW-0456">Lyase</keyword>
<name>A0A2T1LX99_9CHRO</name>
<evidence type="ECO:0000256" key="2">
    <source>
        <dbReference type="ARBA" id="ARBA00009409"/>
    </source>
</evidence>
<comment type="cofactor">
    <cofactor evidence="16">
        <name>Zn(2+)</name>
        <dbReference type="ChEBI" id="CHEBI:29105"/>
    </cofactor>
    <text evidence="16">Binds 1 zinc ion per subunit.</text>
</comment>
<dbReference type="NCBIfam" id="TIGR00577">
    <property type="entry name" value="fpg"/>
    <property type="match status" value="1"/>
</dbReference>
<evidence type="ECO:0000256" key="13">
    <source>
        <dbReference type="ARBA" id="ARBA00023295"/>
    </source>
</evidence>
<dbReference type="PROSITE" id="PS51066">
    <property type="entry name" value="ZF_FPG_2"/>
    <property type="match status" value="1"/>
</dbReference>
<dbReference type="PROSITE" id="PS01242">
    <property type="entry name" value="ZF_FPG_1"/>
    <property type="match status" value="1"/>
</dbReference>
<feature type="domain" description="FPG-type" evidence="17">
    <location>
        <begin position="248"/>
        <end position="282"/>
    </location>
</feature>
<dbReference type="PANTHER" id="PTHR22993:SF9">
    <property type="entry name" value="FORMAMIDOPYRIMIDINE-DNA GLYCOSYLASE"/>
    <property type="match status" value="1"/>
</dbReference>
<dbReference type="HAMAP" id="MF_00103">
    <property type="entry name" value="Fapy_DNA_glycosyl"/>
    <property type="match status" value="1"/>
</dbReference>
<dbReference type="OrthoDB" id="9800855at2"/>
<keyword evidence="12 16" id="KW-0511">Multifunctional enzyme</keyword>
<evidence type="ECO:0000256" key="8">
    <source>
        <dbReference type="ARBA" id="ARBA00022833"/>
    </source>
</evidence>
<feature type="binding site" evidence="16">
    <location>
        <position position="118"/>
    </location>
    <ligand>
        <name>DNA</name>
        <dbReference type="ChEBI" id="CHEBI:16991"/>
    </ligand>
</feature>
<dbReference type="CDD" id="cd08966">
    <property type="entry name" value="EcFpg-like_N"/>
    <property type="match status" value="1"/>
</dbReference>
<dbReference type="SMART" id="SM01232">
    <property type="entry name" value="H2TH"/>
    <property type="match status" value="1"/>
</dbReference>
<dbReference type="InterPro" id="IPR020629">
    <property type="entry name" value="FPG_Glyclase"/>
</dbReference>
<protein>
    <recommendedName>
        <fullName evidence="16">Formamidopyrimidine-DNA glycosylase</fullName>
        <shortName evidence="16">Fapy-DNA glycosylase</shortName>
        <ecNumber evidence="16">3.2.2.23</ecNumber>
    </recommendedName>
    <alternativeName>
        <fullName evidence="16">DNA-(apurinic or apyrimidinic site) lyase MutM</fullName>
        <shortName evidence="16">AP lyase MutM</shortName>
        <ecNumber evidence="16">4.2.99.18</ecNumber>
    </alternativeName>
</protein>
<dbReference type="GO" id="GO:0034039">
    <property type="term" value="F:8-oxo-7,8-dihydroguanine DNA N-glycosylase activity"/>
    <property type="evidence" value="ECO:0007669"/>
    <property type="project" value="TreeGrafter"/>
</dbReference>
<dbReference type="GO" id="GO:0003690">
    <property type="term" value="F:double-stranded DNA binding"/>
    <property type="evidence" value="ECO:0007669"/>
    <property type="project" value="UniProtKB-ARBA"/>
</dbReference>
<keyword evidence="20" id="KW-1185">Reference proteome</keyword>
<dbReference type="InterPro" id="IPR015886">
    <property type="entry name" value="H2TH_FPG"/>
</dbReference>
<comment type="caution">
    <text evidence="19">The sequence shown here is derived from an EMBL/GenBank/DDBJ whole genome shotgun (WGS) entry which is preliminary data.</text>
</comment>
<comment type="function">
    <text evidence="15">Involved in base excision repair of DNA damaged by oxidation or by mutagenic agents. Acts as a DNA glycosylase that recognizes and removes damaged bases. Has a preference for oxidized purines, such as 7,8-dihydro-8-oxoguanine (8-oxoG). Has AP (apurinic/apyrimidinic) lyase activity and introduces nicks in the DNA strand. Cleaves the DNA backbone by beta-delta elimination to generate a single-strand break at the site of the removed base with both 3'- and 5'-phosphates.</text>
</comment>
<dbReference type="InterPro" id="IPR035937">
    <property type="entry name" value="FPG_N"/>
</dbReference>
<feature type="binding site" evidence="16">
    <location>
        <position position="99"/>
    </location>
    <ligand>
        <name>DNA</name>
        <dbReference type="ChEBI" id="CHEBI:16991"/>
    </ligand>
</feature>
<keyword evidence="7 16" id="KW-0378">Hydrolase</keyword>
<dbReference type="GO" id="GO:0006284">
    <property type="term" value="P:base-excision repair"/>
    <property type="evidence" value="ECO:0007669"/>
    <property type="project" value="InterPro"/>
</dbReference>
<evidence type="ECO:0000256" key="9">
    <source>
        <dbReference type="ARBA" id="ARBA00023125"/>
    </source>
</evidence>
<dbReference type="EMBL" id="PXOH01000012">
    <property type="protein sequence ID" value="PSF36822.1"/>
    <property type="molecule type" value="Genomic_DNA"/>
</dbReference>
<evidence type="ECO:0000313" key="19">
    <source>
        <dbReference type="EMBL" id="PSF36822.1"/>
    </source>
</evidence>
<keyword evidence="13 16" id="KW-0326">Glycosidase</keyword>
<comment type="subunit">
    <text evidence="3 16">Monomer.</text>
</comment>
<dbReference type="InterPro" id="IPR015887">
    <property type="entry name" value="DNA_glyclase_Znf_dom_DNA_BS"/>
</dbReference>
<dbReference type="Proteomes" id="UP000239001">
    <property type="component" value="Unassembled WGS sequence"/>
</dbReference>
<feature type="active site" description="Proton donor; for beta-elimination activity" evidence="16">
    <location>
        <position position="60"/>
    </location>
</feature>
<feature type="active site" description="Schiff-base intermediate with DNA" evidence="16">
    <location>
        <position position="2"/>
    </location>
</feature>
<dbReference type="EC" id="3.2.2.23" evidence="16"/>
<dbReference type="Gene3D" id="1.10.8.50">
    <property type="match status" value="1"/>
</dbReference>
<reference evidence="19 20" key="2">
    <citation type="submission" date="2018-03" db="EMBL/GenBank/DDBJ databases">
        <authorList>
            <person name="Keele B.F."/>
        </authorList>
    </citation>
    <scope>NUCLEOTIDE SEQUENCE [LARGE SCALE GENOMIC DNA]</scope>
    <source>
        <strain evidence="19 20">CCALA 016</strain>
    </source>
</reference>
<dbReference type="GO" id="GO:0008270">
    <property type="term" value="F:zinc ion binding"/>
    <property type="evidence" value="ECO:0007669"/>
    <property type="project" value="UniProtKB-UniRule"/>
</dbReference>
<proteinExistence type="inferred from homology"/>
<keyword evidence="9 16" id="KW-0238">DNA-binding</keyword>
<dbReference type="InterPro" id="IPR000214">
    <property type="entry name" value="Znf_DNA_glyclase/AP_lyase"/>
</dbReference>
<evidence type="ECO:0000256" key="14">
    <source>
        <dbReference type="ARBA" id="ARBA00044632"/>
    </source>
</evidence>
<evidence type="ECO:0000256" key="12">
    <source>
        <dbReference type="ARBA" id="ARBA00023268"/>
    </source>
</evidence>
<keyword evidence="6 16" id="KW-0863">Zinc-finger</keyword>
<gene>
    <name evidence="16" type="primary">mutM</name>
    <name evidence="16" type="synonym">fpg</name>
    <name evidence="19" type="ORF">C7H19_12715</name>
</gene>
<evidence type="ECO:0000256" key="11">
    <source>
        <dbReference type="ARBA" id="ARBA00023239"/>
    </source>
</evidence>
<evidence type="ECO:0000256" key="7">
    <source>
        <dbReference type="ARBA" id="ARBA00022801"/>
    </source>
</evidence>
<dbReference type="InterPro" id="IPR010663">
    <property type="entry name" value="Znf_FPG/IleRS"/>
</dbReference>
<keyword evidence="10 16" id="KW-0234">DNA repair</keyword>
<dbReference type="RefSeq" id="WP_106457253.1">
    <property type="nucleotide sequence ID" value="NZ_PXOH01000012.1"/>
</dbReference>
<evidence type="ECO:0000256" key="10">
    <source>
        <dbReference type="ARBA" id="ARBA00023204"/>
    </source>
</evidence>
<reference evidence="19 20" key="1">
    <citation type="submission" date="2018-03" db="EMBL/GenBank/DDBJ databases">
        <title>The ancient ancestry and fast evolution of plastids.</title>
        <authorList>
            <person name="Moore K.R."/>
            <person name="Magnabosco C."/>
            <person name="Momper L."/>
            <person name="Gold D.A."/>
            <person name="Bosak T."/>
            <person name="Fournier G.P."/>
        </authorList>
    </citation>
    <scope>NUCLEOTIDE SEQUENCE [LARGE SCALE GENOMIC DNA]</scope>
    <source>
        <strain evidence="19 20">CCALA 016</strain>
    </source>
</reference>
<feature type="binding site" evidence="16">
    <location>
        <position position="163"/>
    </location>
    <ligand>
        <name>DNA</name>
        <dbReference type="ChEBI" id="CHEBI:16991"/>
    </ligand>
</feature>
<evidence type="ECO:0000256" key="1">
    <source>
        <dbReference type="ARBA" id="ARBA00001668"/>
    </source>
</evidence>
<dbReference type="SUPFAM" id="SSF57716">
    <property type="entry name" value="Glucocorticoid receptor-like (DNA-binding domain)"/>
    <property type="match status" value="1"/>
</dbReference>
<keyword evidence="4 16" id="KW-0479">Metal-binding</keyword>
<dbReference type="Pfam" id="PF06831">
    <property type="entry name" value="H2TH"/>
    <property type="match status" value="1"/>
</dbReference>
<dbReference type="Pfam" id="PF01149">
    <property type="entry name" value="Fapy_DNA_glyco"/>
    <property type="match status" value="1"/>
</dbReference>
<keyword evidence="5 16" id="KW-0227">DNA damage</keyword>
<dbReference type="SMART" id="SM00898">
    <property type="entry name" value="Fapy_DNA_glyco"/>
    <property type="match status" value="1"/>
</dbReference>
<evidence type="ECO:0000259" key="18">
    <source>
        <dbReference type="PROSITE" id="PS51068"/>
    </source>
</evidence>
<dbReference type="SUPFAM" id="SSF46946">
    <property type="entry name" value="S13-like H2TH domain"/>
    <property type="match status" value="1"/>
</dbReference>
<evidence type="ECO:0000256" key="15">
    <source>
        <dbReference type="ARBA" id="ARBA00060177"/>
    </source>
</evidence>
<dbReference type="GO" id="GO:0140078">
    <property type="term" value="F:class I DNA-(apurinic or apyrimidinic site) endonuclease activity"/>
    <property type="evidence" value="ECO:0007669"/>
    <property type="project" value="UniProtKB-EC"/>
</dbReference>
<comment type="function">
    <text evidence="16">Involved in base excision repair of DNA damaged by oxidation or by mutagenic agents. Acts as DNA glycosylase that recognizes and removes damaged bases. Has a preference for oxidized purines, such as 7,8-dihydro-8-oxoguanine (8-oxoG). Has AP (apurinic/apyrimidinic) lyase activity and introduces nicks in the DNA strand. Cleaves the DNA backbone by beta-delta elimination to generate a single-strand break at the site of the removed base with both 3'- and 5'-phosphates.</text>
</comment>
<comment type="similarity">
    <text evidence="2 16">Belongs to the FPG family.</text>
</comment>
<evidence type="ECO:0000259" key="17">
    <source>
        <dbReference type="PROSITE" id="PS51066"/>
    </source>
</evidence>
<dbReference type="FunFam" id="1.10.8.50:FF:000003">
    <property type="entry name" value="Formamidopyrimidine-DNA glycosylase"/>
    <property type="match status" value="1"/>
</dbReference>
<dbReference type="EC" id="4.2.99.18" evidence="16"/>
<feature type="active site" description="Proton donor" evidence="16">
    <location>
        <position position="3"/>
    </location>
</feature>
<dbReference type="PROSITE" id="PS51068">
    <property type="entry name" value="FPG_CAT"/>
    <property type="match status" value="1"/>
</dbReference>
<dbReference type="InterPro" id="IPR012319">
    <property type="entry name" value="FPG_cat"/>
</dbReference>
<evidence type="ECO:0000256" key="3">
    <source>
        <dbReference type="ARBA" id="ARBA00011245"/>
    </source>
</evidence>
<dbReference type="InterPro" id="IPR010979">
    <property type="entry name" value="Ribosomal_uS13-like_H2TH"/>
</dbReference>
<evidence type="ECO:0000256" key="5">
    <source>
        <dbReference type="ARBA" id="ARBA00022763"/>
    </source>
</evidence>
<dbReference type="NCBIfam" id="NF010551">
    <property type="entry name" value="PRK13945.1"/>
    <property type="match status" value="1"/>
</dbReference>
<sequence>MPELPEVETVCRGLNQLTLGKTIQGGEVLLHRTLAYPLSIDEFLHEITGTTIASWNRRGKYLLAQLVDADGIPQGMLGVHLRMTGQLLWLTQNEPVSKHTRIRLFFPDNQELRFVDTRTFGKIWGIPPHTSPEKIITGLQKIGPEPFSDEFSVEYLTKRLKTRHKAIKTLLLEQELVAGIGNIYADEALFKSGISPTTIASKLTPTQIERLHQAILEVLQKGIDQGGTTFSSFRGVTGVNGNYSGVAWVYGRFGQACRVCGTPIERIKLAGRSSHFCPQCQQLKS</sequence>
<evidence type="ECO:0000256" key="4">
    <source>
        <dbReference type="ARBA" id="ARBA00022723"/>
    </source>
</evidence>
<dbReference type="GO" id="GO:0003684">
    <property type="term" value="F:damaged DNA binding"/>
    <property type="evidence" value="ECO:0007669"/>
    <property type="project" value="InterPro"/>
</dbReference>
<organism evidence="19 20">
    <name type="scientific">Aphanothece hegewaldii CCALA 016</name>
    <dbReference type="NCBI Taxonomy" id="2107694"/>
    <lineage>
        <taxon>Bacteria</taxon>
        <taxon>Bacillati</taxon>
        <taxon>Cyanobacteriota</taxon>
        <taxon>Cyanophyceae</taxon>
        <taxon>Oscillatoriophycideae</taxon>
        <taxon>Chroococcales</taxon>
        <taxon>Aphanothecaceae</taxon>
        <taxon>Aphanothece</taxon>
    </lineage>
</organism>
<evidence type="ECO:0000256" key="6">
    <source>
        <dbReference type="ARBA" id="ARBA00022771"/>
    </source>
</evidence>
<comment type="catalytic activity">
    <reaction evidence="14 16">
        <text>2'-deoxyribonucleotide-(2'-deoxyribose 5'-phosphate)-2'-deoxyribonucleotide-DNA = a 3'-end 2'-deoxyribonucleotide-(2,3-dehydro-2,3-deoxyribose 5'-phosphate)-DNA + a 5'-end 5'-phospho-2'-deoxyribonucleoside-DNA + H(+)</text>
        <dbReference type="Rhea" id="RHEA:66592"/>
        <dbReference type="Rhea" id="RHEA-COMP:13180"/>
        <dbReference type="Rhea" id="RHEA-COMP:16897"/>
        <dbReference type="Rhea" id="RHEA-COMP:17067"/>
        <dbReference type="ChEBI" id="CHEBI:15378"/>
        <dbReference type="ChEBI" id="CHEBI:136412"/>
        <dbReference type="ChEBI" id="CHEBI:157695"/>
        <dbReference type="ChEBI" id="CHEBI:167181"/>
        <dbReference type="EC" id="4.2.99.18"/>
    </reaction>
</comment>
<evidence type="ECO:0000256" key="16">
    <source>
        <dbReference type="HAMAP-Rule" id="MF_00103"/>
    </source>
</evidence>
<dbReference type="Gene3D" id="3.20.190.10">
    <property type="entry name" value="MutM-like, N-terminal"/>
    <property type="match status" value="1"/>
</dbReference>
<dbReference type="Pfam" id="PF06827">
    <property type="entry name" value="zf-FPG_IleRS"/>
    <property type="match status" value="1"/>
</dbReference>
<dbReference type="PANTHER" id="PTHR22993">
    <property type="entry name" value="FORMAMIDOPYRIMIDINE-DNA GLYCOSYLASE"/>
    <property type="match status" value="1"/>
</dbReference>